<dbReference type="OrthoDB" id="4823114at2"/>
<dbReference type="STRING" id="426701.SAMN04488098_101713"/>
<protein>
    <submittedName>
        <fullName evidence="1">Uncharacterized protein</fullName>
    </submittedName>
</protein>
<dbReference type="RefSeq" id="WP_091266445.1">
    <property type="nucleotide sequence ID" value="NZ_FNFK01000017.1"/>
</dbReference>
<accession>A0A1G9A0S0</accession>
<dbReference type="AlphaFoldDB" id="A0A1G9A0S0"/>
<evidence type="ECO:0000313" key="1">
    <source>
        <dbReference type="EMBL" id="SDK20185.1"/>
    </source>
</evidence>
<gene>
    <name evidence="1" type="ORF">SAMN04488098_101713</name>
</gene>
<proteinExistence type="predicted"/>
<dbReference type="Proteomes" id="UP000199433">
    <property type="component" value="Unassembled WGS sequence"/>
</dbReference>
<keyword evidence="2" id="KW-1185">Reference proteome</keyword>
<evidence type="ECO:0000313" key="2">
    <source>
        <dbReference type="Proteomes" id="UP000199433"/>
    </source>
</evidence>
<reference evidence="2" key="1">
    <citation type="submission" date="2016-10" db="EMBL/GenBank/DDBJ databases">
        <authorList>
            <person name="Varghese N."/>
            <person name="Submissions S."/>
        </authorList>
    </citation>
    <scope>NUCLEOTIDE SEQUENCE [LARGE SCALE GENOMIC DNA]</scope>
    <source>
        <strain evidence="2">DSM 19181</strain>
    </source>
</reference>
<name>A0A1G9A0S0_9LACT</name>
<sequence length="367" mass="42803">MKKGKAYVPFRFKLSPIKKMAMIHFHKNPDSEYEAFELHYISGEPWGEGFRVLAWRTDGYRDSYVQDTLTISEDEEILSIGGKGLKERYTVEFDEGYFEHANGQLDAGFVFNDKLGRRIVLYVDERVDKDTKPLTWLPSVGNHIQEPHSMPLFFLYNFDFARKRDTEIFLSIDGQVVEVDPFAFPKDFQARYYVEFSTDSVVTNFNEAGRYTLEQVQIDEDGIARGEHNTYLYETTKNDLYKLKRITVDHETNPVEVTFDPAFPNHQEVKEGRPIYGEFKIVPSGEAGFLKGKYNVVHQQGKAVINLSFPENWNTPKGANIERVINSMTPNIKSWYRTYQCTQVVKLENMDTTVQWKRIDPDRRTLY</sequence>
<dbReference type="EMBL" id="FNFK01000017">
    <property type="protein sequence ID" value="SDK20185.1"/>
    <property type="molecule type" value="Genomic_DNA"/>
</dbReference>
<organism evidence="1 2">
    <name type="scientific">Alkalibacterium thalassium</name>
    <dbReference type="NCBI Taxonomy" id="426701"/>
    <lineage>
        <taxon>Bacteria</taxon>
        <taxon>Bacillati</taxon>
        <taxon>Bacillota</taxon>
        <taxon>Bacilli</taxon>
        <taxon>Lactobacillales</taxon>
        <taxon>Carnobacteriaceae</taxon>
        <taxon>Alkalibacterium</taxon>
    </lineage>
</organism>